<dbReference type="OrthoDB" id="9815002at2"/>
<comment type="similarity">
    <text evidence="2">Belongs to the transglycosylase Slt family.</text>
</comment>
<dbReference type="InterPro" id="IPR023346">
    <property type="entry name" value="Lysozyme-like_dom_sf"/>
</dbReference>
<comment type="subcellular location">
    <subcellularLocation>
        <location evidence="1">Cell outer membrane</location>
        <topology evidence="1">Peripheral membrane protein</topology>
    </subcellularLocation>
</comment>
<protein>
    <submittedName>
        <fullName evidence="7">Membrane-bound lytic murein transglycosylase F</fullName>
    </submittedName>
</protein>
<evidence type="ECO:0000313" key="7">
    <source>
        <dbReference type="EMBL" id="SFN55292.1"/>
    </source>
</evidence>
<dbReference type="SUPFAM" id="SSF53850">
    <property type="entry name" value="Periplasmic binding protein-like II"/>
    <property type="match status" value="1"/>
</dbReference>
<evidence type="ECO:0000256" key="2">
    <source>
        <dbReference type="ARBA" id="ARBA00007734"/>
    </source>
</evidence>
<dbReference type="InterPro" id="IPR008258">
    <property type="entry name" value="Transglycosylase_SLT_dom_1"/>
</dbReference>
<dbReference type="Pfam" id="PF01464">
    <property type="entry name" value="SLT"/>
    <property type="match status" value="1"/>
</dbReference>
<evidence type="ECO:0000313" key="8">
    <source>
        <dbReference type="Proteomes" id="UP000198705"/>
    </source>
</evidence>
<dbReference type="SUPFAM" id="SSF53955">
    <property type="entry name" value="Lysozyme-like"/>
    <property type="match status" value="1"/>
</dbReference>
<dbReference type="GO" id="GO:0000270">
    <property type="term" value="P:peptidoglycan metabolic process"/>
    <property type="evidence" value="ECO:0007669"/>
    <property type="project" value="InterPro"/>
</dbReference>
<dbReference type="RefSeq" id="WP_092206677.1">
    <property type="nucleotide sequence ID" value="NZ_FOVN01000001.1"/>
</dbReference>
<reference evidence="8" key="1">
    <citation type="submission" date="2016-10" db="EMBL/GenBank/DDBJ databases">
        <authorList>
            <person name="Varghese N."/>
            <person name="Submissions S."/>
        </authorList>
    </citation>
    <scope>NUCLEOTIDE SEQUENCE [LARGE SCALE GENOMIC DNA]</scope>
    <source>
        <strain evidence="8">DSM 23925</strain>
    </source>
</reference>
<keyword evidence="3 5" id="KW-0732">Signal</keyword>
<evidence type="ECO:0000256" key="3">
    <source>
        <dbReference type="ARBA" id="ARBA00022729"/>
    </source>
</evidence>
<dbReference type="Gene3D" id="1.10.530.10">
    <property type="match status" value="1"/>
</dbReference>
<dbReference type="Proteomes" id="UP000198705">
    <property type="component" value="Unassembled WGS sequence"/>
</dbReference>
<proteinExistence type="inferred from homology"/>
<keyword evidence="4" id="KW-0472">Membrane</keyword>
<dbReference type="STRING" id="649333.SAMN04487989_1011189"/>
<dbReference type="CDD" id="cd13403">
    <property type="entry name" value="MLTF-like"/>
    <property type="match status" value="1"/>
</dbReference>
<sequence>MLKIIRKLFIFSMVLWFISNQNVLASSSALSNFAYGNQIKNKKQQFTNFKKAKQKLKVLVVYSSTSYFLYRGKTMGFEYELLERLSDMLDMDLEVVVSENIDSLIPDLLSGKADLIAHGITITEELKKTVLFTDYIYSTHQVLIQKKPHNWRQIKASELEKDLIRELKDLNKDTVWVRELSSYKNQLNHLNNDLGYAINIQVLDGSYSTDEIIDMVNRDIIKYTVADDNLAKINTTNMPDLDVVTPISGEQQIAWVVRPDSKELLNRINEQLHNAKKNTDFYVIYNKYFKNKTYYKKRLKSPYYSLKHGKISPYDKIIKKEAARIGWDWRLLSSVIYQESRFNPNAKSWSGAVGLMQMMPETAKAHGLYDPTNPKENIKAGATYLQQIFNQFKEIENTEQRIKFTLASYNSGYGHVLDAQRLAESKGKDKYSWDNHVESMMLELSKPEIYRKAIIKHGYARGVETYNYIKDIFQRYDNYQNFIKS</sequence>
<dbReference type="EMBL" id="FOVN01000001">
    <property type="protein sequence ID" value="SFN55292.1"/>
    <property type="molecule type" value="Genomic_DNA"/>
</dbReference>
<organism evidence="7 8">
    <name type="scientific">Bizionia echini</name>
    <dbReference type="NCBI Taxonomy" id="649333"/>
    <lineage>
        <taxon>Bacteria</taxon>
        <taxon>Pseudomonadati</taxon>
        <taxon>Bacteroidota</taxon>
        <taxon>Flavobacteriia</taxon>
        <taxon>Flavobacteriales</taxon>
        <taxon>Flavobacteriaceae</taxon>
        <taxon>Bizionia</taxon>
    </lineage>
</organism>
<feature type="chain" id="PRO_5011601442" evidence="5">
    <location>
        <begin position="26"/>
        <end position="485"/>
    </location>
</feature>
<dbReference type="AlphaFoldDB" id="A0A1I4ZYL8"/>
<dbReference type="Gene3D" id="3.40.190.10">
    <property type="entry name" value="Periplasmic binding protein-like II"/>
    <property type="match status" value="2"/>
</dbReference>
<evidence type="ECO:0000256" key="4">
    <source>
        <dbReference type="ARBA" id="ARBA00023237"/>
    </source>
</evidence>
<keyword evidence="8" id="KW-1185">Reference proteome</keyword>
<evidence type="ECO:0000256" key="5">
    <source>
        <dbReference type="SAM" id="SignalP"/>
    </source>
</evidence>
<dbReference type="InterPro" id="IPR001638">
    <property type="entry name" value="Solute-binding_3/MltF_N"/>
</dbReference>
<gene>
    <name evidence="7" type="ORF">SAMN04487989_1011189</name>
</gene>
<dbReference type="InterPro" id="IPR000189">
    <property type="entry name" value="Transglyc_AS"/>
</dbReference>
<dbReference type="SMART" id="SM00062">
    <property type="entry name" value="PBPb"/>
    <property type="match status" value="1"/>
</dbReference>
<feature type="signal peptide" evidence="5">
    <location>
        <begin position="1"/>
        <end position="25"/>
    </location>
</feature>
<dbReference type="PANTHER" id="PTHR35936:SF19">
    <property type="entry name" value="AMINO-ACID-BINDING PROTEIN YXEM-RELATED"/>
    <property type="match status" value="1"/>
</dbReference>
<name>A0A1I4ZYL8_9FLAO</name>
<dbReference type="GO" id="GO:0009279">
    <property type="term" value="C:cell outer membrane"/>
    <property type="evidence" value="ECO:0007669"/>
    <property type="project" value="UniProtKB-SubCell"/>
</dbReference>
<evidence type="ECO:0000259" key="6">
    <source>
        <dbReference type="SMART" id="SM00062"/>
    </source>
</evidence>
<dbReference type="PROSITE" id="PS00922">
    <property type="entry name" value="TRANSGLYCOSYLASE"/>
    <property type="match status" value="1"/>
</dbReference>
<dbReference type="CDD" id="cd01009">
    <property type="entry name" value="PBP2_YfhD_N"/>
    <property type="match status" value="1"/>
</dbReference>
<accession>A0A1I4ZYL8</accession>
<keyword evidence="4" id="KW-0998">Cell outer membrane</keyword>
<feature type="domain" description="Solute-binding protein family 3/N-terminal" evidence="6">
    <location>
        <begin position="58"/>
        <end position="292"/>
    </location>
</feature>
<evidence type="ECO:0000256" key="1">
    <source>
        <dbReference type="ARBA" id="ARBA00004339"/>
    </source>
</evidence>
<dbReference type="PANTHER" id="PTHR35936">
    <property type="entry name" value="MEMBRANE-BOUND LYTIC MUREIN TRANSGLYCOSYLASE F"/>
    <property type="match status" value="1"/>
</dbReference>
<dbReference type="GO" id="GO:0008933">
    <property type="term" value="F:peptidoglycan lytic transglycosylase activity"/>
    <property type="evidence" value="ECO:0007669"/>
    <property type="project" value="InterPro"/>
</dbReference>
<dbReference type="Pfam" id="PF00497">
    <property type="entry name" value="SBP_bac_3"/>
    <property type="match status" value="1"/>
</dbReference>